<keyword evidence="2" id="KW-1185">Reference proteome</keyword>
<dbReference type="EMBL" id="BMAT01010526">
    <property type="protein sequence ID" value="GFS27505.1"/>
    <property type="molecule type" value="Genomic_DNA"/>
</dbReference>
<dbReference type="Proteomes" id="UP000762676">
    <property type="component" value="Unassembled WGS sequence"/>
</dbReference>
<dbReference type="AlphaFoldDB" id="A0AAV4JYZ6"/>
<evidence type="ECO:0000313" key="1">
    <source>
        <dbReference type="EMBL" id="GFS27505.1"/>
    </source>
</evidence>
<accession>A0AAV4JYZ6</accession>
<sequence>MFERSFSQGLNAGTPRQESITRFRDARAVFHYYTTKPTSDSIRAFYVSYGIRITLNRLNTLHADILADTLEISKVHAPSNNLETRLEWTRHTKRKTLGSPSKSVLLHLCSV</sequence>
<name>A0AAV4JYZ6_9GAST</name>
<gene>
    <name evidence="1" type="ORF">ElyMa_005276000</name>
</gene>
<organism evidence="1 2">
    <name type="scientific">Elysia marginata</name>
    <dbReference type="NCBI Taxonomy" id="1093978"/>
    <lineage>
        <taxon>Eukaryota</taxon>
        <taxon>Metazoa</taxon>
        <taxon>Spiralia</taxon>
        <taxon>Lophotrochozoa</taxon>
        <taxon>Mollusca</taxon>
        <taxon>Gastropoda</taxon>
        <taxon>Heterobranchia</taxon>
        <taxon>Euthyneura</taxon>
        <taxon>Panpulmonata</taxon>
        <taxon>Sacoglossa</taxon>
        <taxon>Placobranchoidea</taxon>
        <taxon>Plakobranchidae</taxon>
        <taxon>Elysia</taxon>
    </lineage>
</organism>
<reference evidence="1 2" key="1">
    <citation type="journal article" date="2021" name="Elife">
        <title>Chloroplast acquisition without the gene transfer in kleptoplastic sea slugs, Plakobranchus ocellatus.</title>
        <authorList>
            <person name="Maeda T."/>
            <person name="Takahashi S."/>
            <person name="Yoshida T."/>
            <person name="Shimamura S."/>
            <person name="Takaki Y."/>
            <person name="Nagai Y."/>
            <person name="Toyoda A."/>
            <person name="Suzuki Y."/>
            <person name="Arimoto A."/>
            <person name="Ishii H."/>
            <person name="Satoh N."/>
            <person name="Nishiyama T."/>
            <person name="Hasebe M."/>
            <person name="Maruyama T."/>
            <person name="Minagawa J."/>
            <person name="Obokata J."/>
            <person name="Shigenobu S."/>
        </authorList>
    </citation>
    <scope>NUCLEOTIDE SEQUENCE [LARGE SCALE GENOMIC DNA]</scope>
</reference>
<protein>
    <submittedName>
        <fullName evidence="1">Uncharacterized protein</fullName>
    </submittedName>
</protein>
<proteinExistence type="predicted"/>
<comment type="caution">
    <text evidence="1">The sequence shown here is derived from an EMBL/GenBank/DDBJ whole genome shotgun (WGS) entry which is preliminary data.</text>
</comment>
<evidence type="ECO:0000313" key="2">
    <source>
        <dbReference type="Proteomes" id="UP000762676"/>
    </source>
</evidence>